<dbReference type="HAMAP" id="MF_00167">
    <property type="entry name" value="CsrA"/>
    <property type="match status" value="1"/>
</dbReference>
<evidence type="ECO:0000256" key="2">
    <source>
        <dbReference type="ARBA" id="ARBA00022845"/>
    </source>
</evidence>
<protein>
    <recommendedName>
        <fullName evidence="5">Translational regulator CsrA</fullName>
    </recommendedName>
    <alternativeName>
        <fullName evidence="5">Carbon storage regulator</fullName>
    </alternativeName>
</protein>
<dbReference type="InterPro" id="IPR003751">
    <property type="entry name" value="CsrA"/>
</dbReference>
<keyword evidence="1 5" id="KW-0963">Cytoplasm</keyword>
<comment type="function">
    <text evidence="5">A key translational regulator that binds mRNA to regulate translation initiation and/or mRNA stability. Mediates global changes in gene expression, shifting from rapid growth to stress survival by linking envelope stress, the stringent response and the catabolite repression systems. Usually binds in the 5'-UTR; binding at or near the Shine-Dalgarno sequence prevents ribosome-binding, repressing translation, binding elsewhere in the 5'-UTR can activate translation and/or stabilize the mRNA. Its function is antagonized by small RNA(s).</text>
</comment>
<dbReference type="SUPFAM" id="SSF117130">
    <property type="entry name" value="CsrA-like"/>
    <property type="match status" value="1"/>
</dbReference>
<organism evidence="6 7">
    <name type="scientific">Methylophaga thalassica</name>
    <dbReference type="NCBI Taxonomy" id="40223"/>
    <lineage>
        <taxon>Bacteria</taxon>
        <taxon>Pseudomonadati</taxon>
        <taxon>Pseudomonadota</taxon>
        <taxon>Gammaproteobacteria</taxon>
        <taxon>Thiotrichales</taxon>
        <taxon>Piscirickettsiaceae</taxon>
        <taxon>Methylophaga</taxon>
    </lineage>
</organism>
<comment type="subunit">
    <text evidence="5">Homodimer; the beta-strands of each monomer intercalate to form a hydrophobic core, while the alpha-helices form wings that extend away from the core.</text>
</comment>
<proteinExistence type="inferred from homology"/>
<keyword evidence="4 5" id="KW-0010">Activator</keyword>
<evidence type="ECO:0000313" key="6">
    <source>
        <dbReference type="EMBL" id="GLQ00616.1"/>
    </source>
</evidence>
<dbReference type="PANTHER" id="PTHR34984:SF1">
    <property type="entry name" value="CARBON STORAGE REGULATOR"/>
    <property type="match status" value="1"/>
</dbReference>
<dbReference type="RefSeq" id="WP_431356914.1">
    <property type="nucleotide sequence ID" value="NZ_BSND01000012.1"/>
</dbReference>
<dbReference type="Proteomes" id="UP001161423">
    <property type="component" value="Unassembled WGS sequence"/>
</dbReference>
<keyword evidence="3 5" id="KW-0694">RNA-binding</keyword>
<keyword evidence="7" id="KW-1185">Reference proteome</keyword>
<dbReference type="Gene3D" id="2.60.40.4380">
    <property type="entry name" value="Translational regulator CsrA"/>
    <property type="match status" value="1"/>
</dbReference>
<reference evidence="6" key="2">
    <citation type="submission" date="2023-01" db="EMBL/GenBank/DDBJ databases">
        <title>Draft genome sequence of Methylophaga thalassica strain NBRC 102424.</title>
        <authorList>
            <person name="Sun Q."/>
            <person name="Mori K."/>
        </authorList>
    </citation>
    <scope>NUCLEOTIDE SEQUENCE</scope>
    <source>
        <strain evidence="6">NBRC 102424</strain>
    </source>
</reference>
<accession>A0ABQ5TXW5</accession>
<keyword evidence="2 5" id="KW-0810">Translation regulation</keyword>
<evidence type="ECO:0000256" key="1">
    <source>
        <dbReference type="ARBA" id="ARBA00022490"/>
    </source>
</evidence>
<evidence type="ECO:0000256" key="3">
    <source>
        <dbReference type="ARBA" id="ARBA00022884"/>
    </source>
</evidence>
<name>A0ABQ5TXW5_9GAMM</name>
<sequence length="59" mass="6823">MMLILTRNTNESLMINDDVKVTVLAVNDYQVKFGIDAPDNISVHREEVYKRIQEEGKNN</sequence>
<comment type="similarity">
    <text evidence="5">Belongs to the CsrA/RsmA family.</text>
</comment>
<comment type="caution">
    <text evidence="6">The sequence shown here is derived from an EMBL/GenBank/DDBJ whole genome shotgun (WGS) entry which is preliminary data.</text>
</comment>
<comment type="subcellular location">
    <subcellularLocation>
        <location evidence="5">Cytoplasm</location>
    </subcellularLocation>
</comment>
<dbReference type="NCBIfam" id="TIGR00202">
    <property type="entry name" value="csrA"/>
    <property type="match status" value="1"/>
</dbReference>
<dbReference type="NCBIfam" id="NF002469">
    <property type="entry name" value="PRK01712.1"/>
    <property type="match status" value="1"/>
</dbReference>
<dbReference type="EMBL" id="BSND01000012">
    <property type="protein sequence ID" value="GLQ00616.1"/>
    <property type="molecule type" value="Genomic_DNA"/>
</dbReference>
<gene>
    <name evidence="6" type="primary">csrA2</name>
    <name evidence="5" type="synonym">csrA</name>
    <name evidence="6" type="ORF">GCM10007891_24690</name>
</gene>
<dbReference type="InterPro" id="IPR036107">
    <property type="entry name" value="CsrA_sf"/>
</dbReference>
<evidence type="ECO:0000313" key="7">
    <source>
        <dbReference type="Proteomes" id="UP001161423"/>
    </source>
</evidence>
<evidence type="ECO:0000256" key="4">
    <source>
        <dbReference type="ARBA" id="ARBA00023159"/>
    </source>
</evidence>
<reference evidence="6" key="1">
    <citation type="journal article" date="2014" name="Int. J. Syst. Evol. Microbiol.">
        <title>Complete genome of a new Firmicutes species belonging to the dominant human colonic microbiota ('Ruminococcus bicirculans') reveals two chromosomes and a selective capacity to utilize plant glucans.</title>
        <authorList>
            <consortium name="NISC Comparative Sequencing Program"/>
            <person name="Wegmann U."/>
            <person name="Louis P."/>
            <person name="Goesmann A."/>
            <person name="Henrissat B."/>
            <person name="Duncan S.H."/>
            <person name="Flint H.J."/>
        </authorList>
    </citation>
    <scope>NUCLEOTIDE SEQUENCE</scope>
    <source>
        <strain evidence="6">NBRC 102424</strain>
    </source>
</reference>
<dbReference type="PANTHER" id="PTHR34984">
    <property type="entry name" value="CARBON STORAGE REGULATOR"/>
    <property type="match status" value="1"/>
</dbReference>
<evidence type="ECO:0000256" key="5">
    <source>
        <dbReference type="HAMAP-Rule" id="MF_00167"/>
    </source>
</evidence>
<dbReference type="Pfam" id="PF02599">
    <property type="entry name" value="CsrA"/>
    <property type="match status" value="1"/>
</dbReference>
<keyword evidence="5" id="KW-0678">Repressor</keyword>